<evidence type="ECO:0000313" key="5">
    <source>
        <dbReference type="EMBL" id="CAF2236511.1"/>
    </source>
</evidence>
<accession>A0A816FLS2</accession>
<dbReference type="PROSITE" id="PS50826">
    <property type="entry name" value="RUN"/>
    <property type="match status" value="1"/>
</dbReference>
<evidence type="ECO:0000259" key="3">
    <source>
        <dbReference type="PROSITE" id="PS50826"/>
    </source>
</evidence>
<dbReference type="InterPro" id="IPR004012">
    <property type="entry name" value="Run_dom"/>
</dbReference>
<feature type="region of interest" description="Disordered" evidence="2">
    <location>
        <begin position="216"/>
        <end position="258"/>
    </location>
</feature>
<dbReference type="OrthoDB" id="10027289at2759"/>
<proteinExistence type="predicted"/>
<name>A0A816FLS2_9BILA</name>
<protein>
    <recommendedName>
        <fullName evidence="3">RUN domain-containing protein</fullName>
    </recommendedName>
</protein>
<feature type="domain" description="RUN" evidence="3">
    <location>
        <begin position="717"/>
        <end position="860"/>
    </location>
</feature>
<feature type="region of interest" description="Disordered" evidence="2">
    <location>
        <begin position="926"/>
        <end position="962"/>
    </location>
</feature>
<dbReference type="InterPro" id="IPR037213">
    <property type="entry name" value="Run_dom_sf"/>
</dbReference>
<dbReference type="EMBL" id="CAJNOW010018124">
    <property type="protein sequence ID" value="CAF1663103.1"/>
    <property type="molecule type" value="Genomic_DNA"/>
</dbReference>
<feature type="compositionally biased region" description="Polar residues" evidence="2">
    <location>
        <begin position="216"/>
        <end position="249"/>
    </location>
</feature>
<dbReference type="Proteomes" id="UP000663834">
    <property type="component" value="Unassembled WGS sequence"/>
</dbReference>
<organism evidence="4 6">
    <name type="scientific">Rotaria magnacalcarata</name>
    <dbReference type="NCBI Taxonomy" id="392030"/>
    <lineage>
        <taxon>Eukaryota</taxon>
        <taxon>Metazoa</taxon>
        <taxon>Spiralia</taxon>
        <taxon>Gnathifera</taxon>
        <taxon>Rotifera</taxon>
        <taxon>Eurotatoria</taxon>
        <taxon>Bdelloidea</taxon>
        <taxon>Philodinida</taxon>
        <taxon>Philodinidae</taxon>
        <taxon>Rotaria</taxon>
    </lineage>
</organism>
<gene>
    <name evidence="4" type="ORF">KQP761_LOCUS32521</name>
    <name evidence="5" type="ORF">MBJ925_LOCUS37150</name>
</gene>
<dbReference type="Proteomes" id="UP000663824">
    <property type="component" value="Unassembled WGS sequence"/>
</dbReference>
<dbReference type="EMBL" id="CAJNRE010020607">
    <property type="protein sequence ID" value="CAF2236511.1"/>
    <property type="molecule type" value="Genomic_DNA"/>
</dbReference>
<dbReference type="Pfam" id="PF02759">
    <property type="entry name" value="RUN"/>
    <property type="match status" value="1"/>
</dbReference>
<dbReference type="Gene3D" id="1.20.58.900">
    <property type="match status" value="1"/>
</dbReference>
<evidence type="ECO:0000256" key="2">
    <source>
        <dbReference type="SAM" id="MobiDB-lite"/>
    </source>
</evidence>
<keyword evidence="1" id="KW-0175">Coiled coil</keyword>
<feature type="compositionally biased region" description="Polar residues" evidence="2">
    <location>
        <begin position="926"/>
        <end position="943"/>
    </location>
</feature>
<feature type="coiled-coil region" evidence="1">
    <location>
        <begin position="17"/>
        <end position="47"/>
    </location>
</feature>
<feature type="region of interest" description="Disordered" evidence="2">
    <location>
        <begin position="279"/>
        <end position="310"/>
    </location>
</feature>
<evidence type="ECO:0000256" key="1">
    <source>
        <dbReference type="SAM" id="Coils"/>
    </source>
</evidence>
<dbReference type="AlphaFoldDB" id="A0A816FLS2"/>
<evidence type="ECO:0000313" key="6">
    <source>
        <dbReference type="Proteomes" id="UP000663834"/>
    </source>
</evidence>
<reference evidence="4" key="1">
    <citation type="submission" date="2021-02" db="EMBL/GenBank/DDBJ databases">
        <authorList>
            <person name="Nowell W R."/>
        </authorList>
    </citation>
    <scope>NUCLEOTIDE SEQUENCE</scope>
</reference>
<dbReference type="SUPFAM" id="SSF140741">
    <property type="entry name" value="RUN domain-like"/>
    <property type="match status" value="1"/>
</dbReference>
<evidence type="ECO:0000313" key="4">
    <source>
        <dbReference type="EMBL" id="CAF1663103.1"/>
    </source>
</evidence>
<comment type="caution">
    <text evidence="4">The sequence shown here is derived from an EMBL/GenBank/DDBJ whole genome shotgun (WGS) entry which is preliminary data.</text>
</comment>
<sequence>MSDSMINSILLPSSIHLENLEQLIKNLEQQTLNIDNFENTLNNDNNQNLLDKSYLSVSLNTMPIDNTLDESFLLKSIKIKNDPTKDNHTDESISIDSLSVQRDLFNHEDLQKQTRPVSNDQSLYQDHDSGFTWDDQYDTQANYCIAFNIDKSQELDSKYDKSSRSQTNQKSNSVYSDDEILSNMINNINDWSMRSDSNVFEQSINRSEKIHSQFHLPSSTCPQSIENNNASGSSTSWRQMKQNQRTITQETDEQEKRPLSPINLYKIFQQKSNAIAASPRSAFQSYRQQNDSSNKMTTEKSNVSQSHSHIDQANQTSIHVDSSLNIQCQTTPPIGSKSKSYDNLNVPCSAVAFSINKSLPDLSFISQYSKELPRSQTTSPVPRPSSLLFNVARTTSSPTLVHLHKHDSDRPRTLKSIKRYKNSKHSTEPLGAFYSPQLRNTFTSTSNSTAIKMKLPSSSSIQSEQQQKLSLKSCLKYQSRANSCDIQVTLRDQKRRTPSLSIPTLSIDQDSNFRSRIDGFKSSDTIYSTSNCSNNTNSYQREHHSEYDLTLLIEQVNQTKKSVSFSESISKHVVSSSNAFDENKDKLKNRTIIRHHEMRRCQTDIIHIDPVLHRHTFNDSPPNEFCLQQDDDILMEEPCGNFDEPIEENIVVSLSPIHSTKIVSNENETNLCDHSMITKNASILDYLLETIVDIIKRLFEIKQSGKSFFLNNENNLQLDSLLKNEFCTAMQNILEHGRKDFKKITLWKIIEMSMSQNSSSSCSTRQVPEIYSESKTMAQHISSNWLYRFQAFIFQLLNKNELINWLYYFTRQKDIIQYYYQSPDALVLVSIPSTFNLFERIMTQLEKLTPLAFQLTYHVPNVSLLNDDQLNTSMISLHSSKANARNWLMSISRRASKNLPHSIVQNNSNETIRSTLTKKFSTLFSRTNPQQQHHQRKSSSVVTTKLPEPKQQPTSSEQLRRLNQPDFVTNSLATATTNKPIVVSNEKLHGSIPRNVASTTAPMGVLSTFQTKMSRTSLNIDAPKSTKYHTTVPLQK</sequence>